<sequence>MNAIETLEIFRLKSVLKMPYTFLCIEKVLAENYFKWLRLKIIKHKENYYLIGKGKLQPVGCENSYEIQVKFSPFLEGIRFENIKIINPKIEFHPKIHMYHNTSLCLYYPKDHFGHVPLFRSLQWTSEWLVKYEFFKRFGVWIGNEVKH</sequence>
<organism evidence="2 3">
    <name type="scientific">Chryseobacterium oryctis</name>
    <dbReference type="NCBI Taxonomy" id="2952618"/>
    <lineage>
        <taxon>Bacteria</taxon>
        <taxon>Pseudomonadati</taxon>
        <taxon>Bacteroidota</taxon>
        <taxon>Flavobacteriia</taxon>
        <taxon>Flavobacteriales</taxon>
        <taxon>Weeksellaceae</taxon>
        <taxon>Chryseobacterium group</taxon>
        <taxon>Chryseobacterium</taxon>
    </lineage>
</organism>
<gene>
    <name evidence="2" type="ORF">OH806_15325</name>
</gene>
<accession>A0ABT3HSN3</accession>
<evidence type="ECO:0000259" key="1">
    <source>
        <dbReference type="Pfam" id="PF26395"/>
    </source>
</evidence>
<protein>
    <recommendedName>
        <fullName evidence="1">Type II CBASS E2 protein domain-containing protein</fullName>
    </recommendedName>
</protein>
<dbReference type="Pfam" id="PF26395">
    <property type="entry name" value="E2-CBASS"/>
    <property type="match status" value="1"/>
</dbReference>
<feature type="domain" description="Type II CBASS E2 protein" evidence="1">
    <location>
        <begin position="44"/>
        <end position="146"/>
    </location>
</feature>
<evidence type="ECO:0000313" key="3">
    <source>
        <dbReference type="Proteomes" id="UP001163719"/>
    </source>
</evidence>
<dbReference type="EMBL" id="JAPDHV010000009">
    <property type="protein sequence ID" value="MCW3162643.1"/>
    <property type="molecule type" value="Genomic_DNA"/>
</dbReference>
<keyword evidence="3" id="KW-1185">Reference proteome</keyword>
<dbReference type="Proteomes" id="UP001163719">
    <property type="component" value="Unassembled WGS sequence"/>
</dbReference>
<dbReference type="InterPro" id="IPR058588">
    <property type="entry name" value="E2-CBASS"/>
</dbReference>
<proteinExistence type="predicted"/>
<evidence type="ECO:0000313" key="2">
    <source>
        <dbReference type="EMBL" id="MCW3162643.1"/>
    </source>
</evidence>
<reference evidence="2" key="1">
    <citation type="submission" date="2022-10" db="EMBL/GenBank/DDBJ databases">
        <title>Chryseobacterium babae sp. nov. isolated from the gut of the beetle Oryctes rhinoceros, and Chryseobacterium kimseyorum sp. nov., isolated from a stick insect rearing cage.</title>
        <authorList>
            <person name="Shelomi M."/>
            <person name="Han C.-J."/>
            <person name="Chen W.-M."/>
            <person name="Chen H.-K."/>
            <person name="Liaw S.-J."/>
            <person name="Muhle E."/>
            <person name="Clermont D."/>
        </authorList>
    </citation>
    <scope>NUCLEOTIDE SEQUENCE</scope>
    <source>
        <strain evidence="2">WLa1L2M3</strain>
    </source>
</reference>
<comment type="caution">
    <text evidence="2">The sequence shown here is derived from an EMBL/GenBank/DDBJ whole genome shotgun (WGS) entry which is preliminary data.</text>
</comment>
<dbReference type="RefSeq" id="WP_264744561.1">
    <property type="nucleotide sequence ID" value="NZ_JAPDHV010000009.1"/>
</dbReference>
<name>A0ABT3HSN3_9FLAO</name>